<comment type="caution">
    <text evidence="2">The sequence shown here is derived from an EMBL/GenBank/DDBJ whole genome shotgun (WGS) entry which is preliminary data.</text>
</comment>
<name>A0A7J6MIM2_PERCH</name>
<evidence type="ECO:0000256" key="1">
    <source>
        <dbReference type="SAM" id="MobiDB-lite"/>
    </source>
</evidence>
<evidence type="ECO:0000313" key="2">
    <source>
        <dbReference type="EMBL" id="KAF4671482.1"/>
    </source>
</evidence>
<evidence type="ECO:0000313" key="3">
    <source>
        <dbReference type="Proteomes" id="UP000591131"/>
    </source>
</evidence>
<feature type="region of interest" description="Disordered" evidence="1">
    <location>
        <begin position="89"/>
        <end position="177"/>
    </location>
</feature>
<reference evidence="2 3" key="1">
    <citation type="submission" date="2020-04" db="EMBL/GenBank/DDBJ databases">
        <title>Perkinsus chesapeaki whole genome sequence.</title>
        <authorList>
            <person name="Bogema D.R."/>
        </authorList>
    </citation>
    <scope>NUCLEOTIDE SEQUENCE [LARGE SCALE GENOMIC DNA]</scope>
    <source>
        <strain evidence="2">ATCC PRA-425</strain>
    </source>
</reference>
<gene>
    <name evidence="2" type="ORF">FOL47_001534</name>
</gene>
<feature type="compositionally biased region" description="Low complexity" evidence="1">
    <location>
        <begin position="92"/>
        <end position="177"/>
    </location>
</feature>
<organism evidence="2 3">
    <name type="scientific">Perkinsus chesapeaki</name>
    <name type="common">Clam parasite</name>
    <name type="synonym">Perkinsus andrewsi</name>
    <dbReference type="NCBI Taxonomy" id="330153"/>
    <lineage>
        <taxon>Eukaryota</taxon>
        <taxon>Sar</taxon>
        <taxon>Alveolata</taxon>
        <taxon>Perkinsozoa</taxon>
        <taxon>Perkinsea</taxon>
        <taxon>Perkinsida</taxon>
        <taxon>Perkinsidae</taxon>
        <taxon>Perkinsus</taxon>
    </lineage>
</organism>
<dbReference type="Proteomes" id="UP000591131">
    <property type="component" value="Unassembled WGS sequence"/>
</dbReference>
<protein>
    <submittedName>
        <fullName evidence="2">Uncharacterized protein</fullName>
    </submittedName>
</protein>
<dbReference type="AlphaFoldDB" id="A0A7J6MIM2"/>
<dbReference type="EMBL" id="JAAPAO010000137">
    <property type="protein sequence ID" value="KAF4671482.1"/>
    <property type="molecule type" value="Genomic_DNA"/>
</dbReference>
<keyword evidence="3" id="KW-1185">Reference proteome</keyword>
<sequence>MKAPVGIALVISSAFGRSDIAKDCKSFCDQHSNGACTRHGGDFICRKEKPVHICQHLYWTDAKKTEICIDVEDGKCGYYPMNTPVECEGSSTTTTEGPEPCPTTTTTPEPCPTTTTTPEPCPTTSTTPEPCPTTTTTPEPCPTTTTTPEPCPTTTTTPEPCPTTTTTPEPCPTTTTTPVPEPVVDECKFNNTLYECREDRVPPICRGLYWTDSTFKHKCFDKGDGKCGYGKANRPVRCKRTTPPTPYKPRNSCDVFCNEHGNNLCAKENYHIECRSDRHICRGLHTDADGSSVCIDPIDQNCGLSPMNYPVTC</sequence>
<proteinExistence type="predicted"/>
<accession>A0A7J6MIM2</accession>